<feature type="compositionally biased region" description="Low complexity" evidence="1">
    <location>
        <begin position="73"/>
        <end position="82"/>
    </location>
</feature>
<dbReference type="OrthoDB" id="10664225at2759"/>
<accession>A0A1B9GRQ9</accession>
<dbReference type="AlphaFoldDB" id="A0A1B9GRQ9"/>
<feature type="compositionally biased region" description="Basic and acidic residues" evidence="1">
    <location>
        <begin position="52"/>
        <end position="72"/>
    </location>
</feature>
<feature type="compositionally biased region" description="Polar residues" evidence="1">
    <location>
        <begin position="147"/>
        <end position="158"/>
    </location>
</feature>
<evidence type="ECO:0000256" key="1">
    <source>
        <dbReference type="SAM" id="MobiDB-lite"/>
    </source>
</evidence>
<feature type="region of interest" description="Disordered" evidence="1">
    <location>
        <begin position="33"/>
        <end position="113"/>
    </location>
</feature>
<evidence type="ECO:0000313" key="2">
    <source>
        <dbReference type="EMBL" id="OCF33742.1"/>
    </source>
</evidence>
<feature type="region of interest" description="Disordered" evidence="1">
    <location>
        <begin position="147"/>
        <end position="170"/>
    </location>
</feature>
<name>A0A1B9GRQ9_9TREE</name>
<dbReference type="Proteomes" id="UP000092666">
    <property type="component" value="Unassembled WGS sequence"/>
</dbReference>
<organism evidence="2 3">
    <name type="scientific">Kwoniella heveanensis BCC8398</name>
    <dbReference type="NCBI Taxonomy" id="1296120"/>
    <lineage>
        <taxon>Eukaryota</taxon>
        <taxon>Fungi</taxon>
        <taxon>Dikarya</taxon>
        <taxon>Basidiomycota</taxon>
        <taxon>Agaricomycotina</taxon>
        <taxon>Tremellomycetes</taxon>
        <taxon>Tremellales</taxon>
        <taxon>Cryptococcaceae</taxon>
        <taxon>Kwoniella</taxon>
    </lineage>
</organism>
<reference evidence="2 3" key="1">
    <citation type="submission" date="2013-07" db="EMBL/GenBank/DDBJ databases">
        <title>The Genome Sequence of Cryptococcus heveanensis BCC8398.</title>
        <authorList>
            <consortium name="The Broad Institute Genome Sequencing Platform"/>
            <person name="Cuomo C."/>
            <person name="Litvintseva A."/>
            <person name="Chen Y."/>
            <person name="Heitman J."/>
            <person name="Sun S."/>
            <person name="Springer D."/>
            <person name="Dromer F."/>
            <person name="Young S.K."/>
            <person name="Zeng Q."/>
            <person name="Gargeya S."/>
            <person name="Fitzgerald M."/>
            <person name="Abouelleil A."/>
            <person name="Alvarado L."/>
            <person name="Berlin A.M."/>
            <person name="Chapman S.B."/>
            <person name="Dewar J."/>
            <person name="Goldberg J."/>
            <person name="Griggs A."/>
            <person name="Gujja S."/>
            <person name="Hansen M."/>
            <person name="Howarth C."/>
            <person name="Imamovic A."/>
            <person name="Larimer J."/>
            <person name="McCowan C."/>
            <person name="Murphy C."/>
            <person name="Pearson M."/>
            <person name="Priest M."/>
            <person name="Roberts A."/>
            <person name="Saif S."/>
            <person name="Shea T."/>
            <person name="Sykes S."/>
            <person name="Wortman J."/>
            <person name="Nusbaum C."/>
            <person name="Birren B."/>
        </authorList>
    </citation>
    <scope>NUCLEOTIDE SEQUENCE [LARGE SCALE GENOMIC DNA]</scope>
    <source>
        <strain evidence="2 3">BCC8398</strain>
    </source>
</reference>
<proteinExistence type="predicted"/>
<gene>
    <name evidence="2" type="ORF">I316_04454</name>
</gene>
<protein>
    <submittedName>
        <fullName evidence="2">Uncharacterized protein</fullName>
    </submittedName>
</protein>
<evidence type="ECO:0000313" key="3">
    <source>
        <dbReference type="Proteomes" id="UP000092666"/>
    </source>
</evidence>
<keyword evidence="3" id="KW-1185">Reference proteome</keyword>
<reference evidence="3" key="2">
    <citation type="submission" date="2013-12" db="EMBL/GenBank/DDBJ databases">
        <title>Evolution of pathogenesis and genome organization in the Tremellales.</title>
        <authorList>
            <person name="Cuomo C."/>
            <person name="Litvintseva A."/>
            <person name="Heitman J."/>
            <person name="Chen Y."/>
            <person name="Sun S."/>
            <person name="Springer D."/>
            <person name="Dromer F."/>
            <person name="Young S."/>
            <person name="Zeng Q."/>
            <person name="Chapman S."/>
            <person name="Gujja S."/>
            <person name="Saif S."/>
            <person name="Birren B."/>
        </authorList>
    </citation>
    <scope>NUCLEOTIDE SEQUENCE [LARGE SCALE GENOMIC DNA]</scope>
    <source>
        <strain evidence="3">BCC8398</strain>
    </source>
</reference>
<sequence length="170" mass="18768">MAEMERHIARLQPVLEALEDGRLGLGLGLVQEGLSGRRRQPQSPLPVGRAQQQDRFHLNDEVNGEDDSRSSSERASSAPVPVGRRDASVQTPQVDYRDAEHRQNGTAGPPSELNEGVGICLYDENGKPRWMGSHNTFAILDAFFTNREPNPTSDNRLSSAFGGSRRKYLS</sequence>
<dbReference type="EMBL" id="KI669503">
    <property type="protein sequence ID" value="OCF33742.1"/>
    <property type="molecule type" value="Genomic_DNA"/>
</dbReference>